<dbReference type="PRINTS" id="PR00783">
    <property type="entry name" value="MINTRINSICP"/>
</dbReference>
<comment type="caution">
    <text evidence="8">The sequence shown here is derived from an EMBL/GenBank/DDBJ whole genome shotgun (WGS) entry which is preliminary data.</text>
</comment>
<evidence type="ECO:0000256" key="1">
    <source>
        <dbReference type="ARBA" id="ARBA00004141"/>
    </source>
</evidence>
<keyword evidence="4 7" id="KW-1133">Transmembrane helix</keyword>
<evidence type="ECO:0000256" key="6">
    <source>
        <dbReference type="RuleBase" id="RU000477"/>
    </source>
</evidence>
<organism evidence="8 9">
    <name type="scientific">Candidatus Curtissbacteria bacterium RIFCSPHIGHO2_12_FULL_38_9b</name>
    <dbReference type="NCBI Taxonomy" id="1797720"/>
    <lineage>
        <taxon>Bacteria</taxon>
        <taxon>Candidatus Curtissiibacteriota</taxon>
    </lineage>
</organism>
<dbReference type="Gene3D" id="1.20.1080.10">
    <property type="entry name" value="Glycerol uptake facilitator protein"/>
    <property type="match status" value="1"/>
</dbReference>
<feature type="transmembrane region" description="Helical" evidence="7">
    <location>
        <begin position="202"/>
        <end position="223"/>
    </location>
</feature>
<reference evidence="8 9" key="1">
    <citation type="journal article" date="2016" name="Nat. Commun.">
        <title>Thousands of microbial genomes shed light on interconnected biogeochemical processes in an aquifer system.</title>
        <authorList>
            <person name="Anantharaman K."/>
            <person name="Brown C.T."/>
            <person name="Hug L.A."/>
            <person name="Sharon I."/>
            <person name="Castelle C.J."/>
            <person name="Probst A.J."/>
            <person name="Thomas B.C."/>
            <person name="Singh A."/>
            <person name="Wilkins M.J."/>
            <person name="Karaoz U."/>
            <person name="Brodie E.L."/>
            <person name="Williams K.H."/>
            <person name="Hubbard S.S."/>
            <person name="Banfield J.F."/>
        </authorList>
    </citation>
    <scope>NUCLEOTIDE SEQUENCE [LARGE SCALE GENOMIC DNA]</scope>
</reference>
<evidence type="ECO:0000256" key="5">
    <source>
        <dbReference type="ARBA" id="ARBA00023136"/>
    </source>
</evidence>
<dbReference type="Pfam" id="PF00230">
    <property type="entry name" value="MIP"/>
    <property type="match status" value="1"/>
</dbReference>
<protein>
    <recommendedName>
        <fullName evidence="10">Aquaporin</fullName>
    </recommendedName>
</protein>
<keyword evidence="3 6" id="KW-0812">Transmembrane</keyword>
<feature type="transmembrane region" description="Helical" evidence="7">
    <location>
        <begin position="96"/>
        <end position="118"/>
    </location>
</feature>
<keyword evidence="5 7" id="KW-0472">Membrane</keyword>
<evidence type="ECO:0000256" key="3">
    <source>
        <dbReference type="ARBA" id="ARBA00022692"/>
    </source>
</evidence>
<dbReference type="GO" id="GO:0015250">
    <property type="term" value="F:water channel activity"/>
    <property type="evidence" value="ECO:0007669"/>
    <property type="project" value="TreeGrafter"/>
</dbReference>
<evidence type="ECO:0000256" key="2">
    <source>
        <dbReference type="ARBA" id="ARBA00006175"/>
    </source>
</evidence>
<dbReference type="InterPro" id="IPR034294">
    <property type="entry name" value="Aquaporin_transptr"/>
</dbReference>
<comment type="similarity">
    <text evidence="2 6">Belongs to the MIP/aquaporin (TC 1.A.8) family.</text>
</comment>
<evidence type="ECO:0000256" key="7">
    <source>
        <dbReference type="SAM" id="Phobius"/>
    </source>
</evidence>
<dbReference type="PANTHER" id="PTHR19139:SF199">
    <property type="entry name" value="MIP17260P"/>
    <property type="match status" value="1"/>
</dbReference>
<dbReference type="InterPro" id="IPR000425">
    <property type="entry name" value="MIP"/>
</dbReference>
<comment type="subcellular location">
    <subcellularLocation>
        <location evidence="1">Membrane</location>
        <topology evidence="1">Multi-pass membrane protein</topology>
    </subcellularLocation>
</comment>
<name>A0A1F5GTC6_9BACT</name>
<dbReference type="PANTHER" id="PTHR19139">
    <property type="entry name" value="AQUAPORIN TRANSPORTER"/>
    <property type="match status" value="1"/>
</dbReference>
<dbReference type="InterPro" id="IPR023271">
    <property type="entry name" value="Aquaporin-like"/>
</dbReference>
<feature type="transmembrane region" description="Helical" evidence="7">
    <location>
        <begin position="21"/>
        <end position="42"/>
    </location>
</feature>
<evidence type="ECO:0000313" key="8">
    <source>
        <dbReference type="EMBL" id="OGD95098.1"/>
    </source>
</evidence>
<feature type="non-terminal residue" evidence="8">
    <location>
        <position position="224"/>
    </location>
</feature>
<dbReference type="EMBL" id="MFBJ01000064">
    <property type="protein sequence ID" value="OGD95098.1"/>
    <property type="molecule type" value="Genomic_DNA"/>
</dbReference>
<evidence type="ECO:0008006" key="10">
    <source>
        <dbReference type="Google" id="ProtNLM"/>
    </source>
</evidence>
<dbReference type="AlphaFoldDB" id="A0A1F5GTC6"/>
<feature type="transmembrane region" description="Helical" evidence="7">
    <location>
        <begin position="48"/>
        <end position="68"/>
    </location>
</feature>
<gene>
    <name evidence="8" type="ORF">A3F02_03370</name>
</gene>
<feature type="transmembrane region" description="Helical" evidence="7">
    <location>
        <begin position="169"/>
        <end position="190"/>
    </location>
</feature>
<sequence length="224" mass="24143">MWSNRFVIRSILKTWFSPWRAYLAEFLGTFVFVFITAGLTLIDLYYEGIGILGISIAAGFIYTVMMYATVHISGGHLNPVITTAVWLAKKIKGHLAFFYILAQLLASFAAAGMLIVIFSTDALEFSLGAPVIEYAFSGQSAIIIEAILSSILVFVFFGTMVDKQNSLQFGPLAVGMVYAVSAVLAANLSGGVINPVRAVGPAIFSANFDYLAIWTVGPLVGALF</sequence>
<dbReference type="Proteomes" id="UP000176666">
    <property type="component" value="Unassembled WGS sequence"/>
</dbReference>
<proteinExistence type="inferred from homology"/>
<accession>A0A1F5GTC6</accession>
<evidence type="ECO:0000256" key="4">
    <source>
        <dbReference type="ARBA" id="ARBA00022989"/>
    </source>
</evidence>
<feature type="transmembrane region" description="Helical" evidence="7">
    <location>
        <begin position="138"/>
        <end position="157"/>
    </location>
</feature>
<keyword evidence="6" id="KW-0813">Transport</keyword>
<dbReference type="SUPFAM" id="SSF81338">
    <property type="entry name" value="Aquaporin-like"/>
    <property type="match status" value="1"/>
</dbReference>
<dbReference type="GO" id="GO:0005886">
    <property type="term" value="C:plasma membrane"/>
    <property type="evidence" value="ECO:0007669"/>
    <property type="project" value="TreeGrafter"/>
</dbReference>
<evidence type="ECO:0000313" key="9">
    <source>
        <dbReference type="Proteomes" id="UP000176666"/>
    </source>
</evidence>